<accession>A0A915IYM2</accession>
<name>A0A915IYM2_ROMCU</name>
<dbReference type="AlphaFoldDB" id="A0A915IYM2"/>
<evidence type="ECO:0000313" key="2">
    <source>
        <dbReference type="WBParaSite" id="nRc.2.0.1.t18526-RA"/>
    </source>
</evidence>
<keyword evidence="1" id="KW-1185">Reference proteome</keyword>
<protein>
    <submittedName>
        <fullName evidence="2">Ribosomal protein S14</fullName>
    </submittedName>
</protein>
<reference evidence="2" key="1">
    <citation type="submission" date="2022-11" db="UniProtKB">
        <authorList>
            <consortium name="WormBaseParasite"/>
        </authorList>
    </citation>
    <scope>IDENTIFICATION</scope>
</reference>
<evidence type="ECO:0000313" key="1">
    <source>
        <dbReference type="Proteomes" id="UP000887565"/>
    </source>
</evidence>
<proteinExistence type="predicted"/>
<sequence length="73" mass="8807">MQSKNSVRLFSEKRDLIISKNWDFWRRGKINTLCLEYKLRLTDEDLRYIKRCAALFSFLINKSECSSSSYFDQ</sequence>
<dbReference type="WBParaSite" id="nRc.2.0.1.t18526-RA">
    <property type="protein sequence ID" value="nRc.2.0.1.t18526-RA"/>
    <property type="gene ID" value="nRc.2.0.1.g18526"/>
</dbReference>
<dbReference type="Proteomes" id="UP000887565">
    <property type="component" value="Unplaced"/>
</dbReference>
<organism evidence="1 2">
    <name type="scientific">Romanomermis culicivorax</name>
    <name type="common">Nematode worm</name>
    <dbReference type="NCBI Taxonomy" id="13658"/>
    <lineage>
        <taxon>Eukaryota</taxon>
        <taxon>Metazoa</taxon>
        <taxon>Ecdysozoa</taxon>
        <taxon>Nematoda</taxon>
        <taxon>Enoplea</taxon>
        <taxon>Dorylaimia</taxon>
        <taxon>Mermithida</taxon>
        <taxon>Mermithoidea</taxon>
        <taxon>Mermithidae</taxon>
        <taxon>Romanomermis</taxon>
    </lineage>
</organism>